<proteinExistence type="predicted"/>
<dbReference type="PANTHER" id="PTHR43245">
    <property type="entry name" value="BIFUNCTIONAL POLYMYXIN RESISTANCE PROTEIN ARNA"/>
    <property type="match status" value="1"/>
</dbReference>
<dbReference type="PANTHER" id="PTHR43245:SF53">
    <property type="entry name" value="EPIMERASE-RELATED"/>
    <property type="match status" value="1"/>
</dbReference>
<dbReference type="Proteomes" id="UP000326641">
    <property type="component" value="Unassembled WGS sequence"/>
</dbReference>
<dbReference type="EMBL" id="UXAT02000002">
    <property type="protein sequence ID" value="VUX45209.1"/>
    <property type="molecule type" value="Genomic_DNA"/>
</dbReference>
<dbReference type="InterPro" id="IPR001509">
    <property type="entry name" value="Epimerase_deHydtase"/>
</dbReference>
<dbReference type="AlphaFoldDB" id="A0A564WAB0"/>
<comment type="caution">
    <text evidence="2">The sequence shown here is derived from an EMBL/GenBank/DDBJ whole genome shotgun (WGS) entry which is preliminary data.</text>
</comment>
<evidence type="ECO:0000313" key="3">
    <source>
        <dbReference type="Proteomes" id="UP000326641"/>
    </source>
</evidence>
<gene>
    <name evidence="2" type="primary">gnu</name>
    <name evidence="2" type="ORF">DF3PA_100057</name>
</gene>
<dbReference type="InterPro" id="IPR036291">
    <property type="entry name" value="NAD(P)-bd_dom_sf"/>
</dbReference>
<sequence>MGTISVIGGAGFIGTRLCAGLAAAGARFEIIDLKASRSFPEASKIADIRDADALRAAMTGEVIVHLAAVHRDDVRDKALYSSTNVEGTRNVCKVADEIGARKLIFTSSVAVYGFAPQGTDETGAINPFHDYGRTKFEAEEVLRAWRDRRTEAELIIVRPTVVFGAGNRGNVYNLLRQIASGRFVMIGHGNNRKSMAYVGNVAAFLQHAIESKCHYGVFNYVDAPDFSMKTLVREVKQTLSGSAGSRFYIPFPLGLAIGHAADAVAKLSGRSLPISAIRVRKFCATTSFGSSKAALNGFEAPFTLKEGLRRTLDAEFVNPDPNRDVFYTE</sequence>
<protein>
    <submittedName>
        <fullName evidence="2">N-acetyl-alpha-D-glucosaminyl-diphospho-ditrans, octacis-undecaprenol 4-epimerase</fullName>
        <ecNumber evidence="2">5.1.3.26</ecNumber>
    </submittedName>
</protein>
<evidence type="ECO:0000259" key="1">
    <source>
        <dbReference type="Pfam" id="PF01370"/>
    </source>
</evidence>
<dbReference type="GO" id="GO:0016853">
    <property type="term" value="F:isomerase activity"/>
    <property type="evidence" value="ECO:0007669"/>
    <property type="project" value="UniProtKB-KW"/>
</dbReference>
<accession>A0A564WAB0</accession>
<dbReference type="EC" id="5.1.3.26" evidence="2"/>
<name>A0A564WAB0_9PROT</name>
<feature type="domain" description="NAD-dependent epimerase/dehydratase" evidence="1">
    <location>
        <begin position="4"/>
        <end position="219"/>
    </location>
</feature>
<dbReference type="InterPro" id="IPR050177">
    <property type="entry name" value="Lipid_A_modif_metabolic_enz"/>
</dbReference>
<dbReference type="Pfam" id="PF01370">
    <property type="entry name" value="Epimerase"/>
    <property type="match status" value="1"/>
</dbReference>
<dbReference type="SUPFAM" id="SSF51735">
    <property type="entry name" value="NAD(P)-binding Rossmann-fold domains"/>
    <property type="match status" value="1"/>
</dbReference>
<dbReference type="Gene3D" id="3.40.50.720">
    <property type="entry name" value="NAD(P)-binding Rossmann-like Domain"/>
    <property type="match status" value="1"/>
</dbReference>
<evidence type="ECO:0000313" key="2">
    <source>
        <dbReference type="EMBL" id="VUX45209.1"/>
    </source>
</evidence>
<organism evidence="2 3">
    <name type="scientific">Candidatus Defluviicoccus seviourii</name>
    <dbReference type="NCBI Taxonomy" id="2565273"/>
    <lineage>
        <taxon>Bacteria</taxon>
        <taxon>Pseudomonadati</taxon>
        <taxon>Pseudomonadota</taxon>
        <taxon>Alphaproteobacteria</taxon>
        <taxon>Rhodospirillales</taxon>
        <taxon>Rhodospirillaceae</taxon>
        <taxon>Defluviicoccus</taxon>
    </lineage>
</organism>
<keyword evidence="3" id="KW-1185">Reference proteome</keyword>
<reference evidence="2" key="1">
    <citation type="submission" date="2018-11" db="EMBL/GenBank/DDBJ databases">
        <authorList>
            <person name="Onetto C."/>
        </authorList>
    </citation>
    <scope>NUCLEOTIDE SEQUENCE [LARGE SCALE GENOMIC DNA]</scope>
</reference>
<keyword evidence="2" id="KW-0413">Isomerase</keyword>